<dbReference type="Proteomes" id="UP000247702">
    <property type="component" value="Unassembled WGS sequence"/>
</dbReference>
<sequence length="130" mass="14810">MDLSKNIKQVLSVLHSDNSSSNKSGYILVTNQKVVFDNKIFVKSNNSWVQEKDDNLTNILLNIGLSYNSELDVLKNENTLLKDRINELESEKNASLKNATINELDLLQSENVSLKDMVNELDLLKVKMFH</sequence>
<reference evidence="2 4" key="1">
    <citation type="submission" date="2017-11" db="EMBL/GenBank/DDBJ databases">
        <title>The genome of Rhizophagus clarus HR1 reveals common genetic basis of auxotrophy among arbuscular mycorrhizal fungi.</title>
        <authorList>
            <person name="Kobayashi Y."/>
        </authorList>
    </citation>
    <scope>NUCLEOTIDE SEQUENCE [LARGE SCALE GENOMIC DNA]</scope>
    <source>
        <strain evidence="2 4">HR1</strain>
    </source>
</reference>
<name>A0A2Z6S4B9_9GLOM</name>
<feature type="coiled-coil region" evidence="1">
    <location>
        <begin position="71"/>
        <end position="98"/>
    </location>
</feature>
<evidence type="ECO:0000256" key="1">
    <source>
        <dbReference type="SAM" id="Coils"/>
    </source>
</evidence>
<keyword evidence="4" id="KW-1185">Reference proteome</keyword>
<reference evidence="3" key="2">
    <citation type="submission" date="2019-10" db="EMBL/GenBank/DDBJ databases">
        <title>Conservation and host-specific expression of non-tandemly repeated heterogenous ribosome RNA gene in arbuscular mycorrhizal fungi.</title>
        <authorList>
            <person name="Maeda T."/>
            <person name="Kobayashi Y."/>
            <person name="Nakagawa T."/>
            <person name="Ezawa T."/>
            <person name="Yamaguchi K."/>
            <person name="Bino T."/>
            <person name="Nishimoto Y."/>
            <person name="Shigenobu S."/>
            <person name="Kawaguchi M."/>
        </authorList>
    </citation>
    <scope>NUCLEOTIDE SEQUENCE</scope>
    <source>
        <strain evidence="3">HR1</strain>
    </source>
</reference>
<dbReference type="AlphaFoldDB" id="A0A2Z6S4B9"/>
<proteinExistence type="predicted"/>
<gene>
    <name evidence="3" type="ORF">RCL2_002708800</name>
    <name evidence="2" type="ORF">RclHR1_00940015</name>
</gene>
<dbReference type="EMBL" id="BLAL01000286">
    <property type="protein sequence ID" value="GET00639.1"/>
    <property type="molecule type" value="Genomic_DNA"/>
</dbReference>
<comment type="caution">
    <text evidence="2">The sequence shown here is derived from an EMBL/GenBank/DDBJ whole genome shotgun (WGS) entry which is preliminary data.</text>
</comment>
<evidence type="ECO:0000313" key="2">
    <source>
        <dbReference type="EMBL" id="GBC10174.1"/>
    </source>
</evidence>
<evidence type="ECO:0000313" key="4">
    <source>
        <dbReference type="Proteomes" id="UP000247702"/>
    </source>
</evidence>
<organism evidence="2 4">
    <name type="scientific">Rhizophagus clarus</name>
    <dbReference type="NCBI Taxonomy" id="94130"/>
    <lineage>
        <taxon>Eukaryota</taxon>
        <taxon>Fungi</taxon>
        <taxon>Fungi incertae sedis</taxon>
        <taxon>Mucoromycota</taxon>
        <taxon>Glomeromycotina</taxon>
        <taxon>Glomeromycetes</taxon>
        <taxon>Glomerales</taxon>
        <taxon>Glomeraceae</taxon>
        <taxon>Rhizophagus</taxon>
    </lineage>
</organism>
<dbReference type="OrthoDB" id="5538558at2759"/>
<protein>
    <submittedName>
        <fullName evidence="2">Uncharacterized protein</fullName>
    </submittedName>
</protein>
<dbReference type="EMBL" id="BEXD01004359">
    <property type="protein sequence ID" value="GBC10174.1"/>
    <property type="molecule type" value="Genomic_DNA"/>
</dbReference>
<dbReference type="Proteomes" id="UP000615446">
    <property type="component" value="Unassembled WGS sequence"/>
</dbReference>
<evidence type="ECO:0000313" key="3">
    <source>
        <dbReference type="EMBL" id="GET00639.1"/>
    </source>
</evidence>
<accession>A0A2Z6S4B9</accession>
<keyword evidence="1" id="KW-0175">Coiled coil</keyword>